<accession>A0A6M1R249</accession>
<dbReference type="InterPro" id="IPR009100">
    <property type="entry name" value="AcylCoA_DH/oxidase_NM_dom_sf"/>
</dbReference>
<dbReference type="Pfam" id="PF00441">
    <property type="entry name" value="Acyl-CoA_dh_1"/>
    <property type="match status" value="1"/>
</dbReference>
<gene>
    <name evidence="8" type="ORF">G5C66_03515</name>
</gene>
<keyword evidence="9" id="KW-1185">Reference proteome</keyword>
<keyword evidence="4" id="KW-0274">FAD</keyword>
<comment type="cofactor">
    <cofactor evidence="1">
        <name>FAD</name>
        <dbReference type="ChEBI" id="CHEBI:57692"/>
    </cofactor>
</comment>
<dbReference type="Gene3D" id="1.20.140.10">
    <property type="entry name" value="Butyryl-CoA Dehydrogenase, subunit A, domain 3"/>
    <property type="match status" value="1"/>
</dbReference>
<dbReference type="SUPFAM" id="SSF47203">
    <property type="entry name" value="Acyl-CoA dehydrogenase C-terminal domain-like"/>
    <property type="match status" value="1"/>
</dbReference>
<evidence type="ECO:0000256" key="2">
    <source>
        <dbReference type="ARBA" id="ARBA00009347"/>
    </source>
</evidence>
<name>A0A6M1R249_9ACTN</name>
<evidence type="ECO:0000259" key="7">
    <source>
        <dbReference type="Pfam" id="PF02771"/>
    </source>
</evidence>
<evidence type="ECO:0000256" key="3">
    <source>
        <dbReference type="ARBA" id="ARBA00022630"/>
    </source>
</evidence>
<organism evidence="8 9">
    <name type="scientific">Nocardioides turkmenicus</name>
    <dbReference type="NCBI Taxonomy" id="2711220"/>
    <lineage>
        <taxon>Bacteria</taxon>
        <taxon>Bacillati</taxon>
        <taxon>Actinomycetota</taxon>
        <taxon>Actinomycetes</taxon>
        <taxon>Propionibacteriales</taxon>
        <taxon>Nocardioidaceae</taxon>
        <taxon>Nocardioides</taxon>
    </lineage>
</organism>
<keyword evidence="3" id="KW-0285">Flavoprotein</keyword>
<evidence type="ECO:0000313" key="8">
    <source>
        <dbReference type="EMBL" id="NGN91809.1"/>
    </source>
</evidence>
<dbReference type="InterPro" id="IPR037069">
    <property type="entry name" value="AcylCoA_DH/ox_N_sf"/>
</dbReference>
<evidence type="ECO:0000256" key="1">
    <source>
        <dbReference type="ARBA" id="ARBA00001974"/>
    </source>
</evidence>
<protein>
    <submittedName>
        <fullName evidence="8">Acyl-CoA/acyl-ACP dehydrogenase</fullName>
    </submittedName>
</protein>
<dbReference type="InterPro" id="IPR009075">
    <property type="entry name" value="AcylCo_DH/oxidase_C"/>
</dbReference>
<evidence type="ECO:0000256" key="5">
    <source>
        <dbReference type="ARBA" id="ARBA00023002"/>
    </source>
</evidence>
<evidence type="ECO:0000256" key="4">
    <source>
        <dbReference type="ARBA" id="ARBA00022827"/>
    </source>
</evidence>
<dbReference type="Pfam" id="PF02771">
    <property type="entry name" value="Acyl-CoA_dh_N"/>
    <property type="match status" value="1"/>
</dbReference>
<dbReference type="InterPro" id="IPR036250">
    <property type="entry name" value="AcylCo_DH-like_C"/>
</dbReference>
<dbReference type="SUPFAM" id="SSF56645">
    <property type="entry name" value="Acyl-CoA dehydrogenase NM domain-like"/>
    <property type="match status" value="1"/>
</dbReference>
<evidence type="ECO:0000259" key="6">
    <source>
        <dbReference type="Pfam" id="PF00441"/>
    </source>
</evidence>
<dbReference type="InterPro" id="IPR013786">
    <property type="entry name" value="AcylCoA_DH/ox_N"/>
</dbReference>
<proteinExistence type="inferred from homology"/>
<reference evidence="8 9" key="1">
    <citation type="submission" date="2020-02" db="EMBL/GenBank/DDBJ databases">
        <title>Whole-genome analyses of novel actinobacteria.</title>
        <authorList>
            <person name="Sahin N."/>
        </authorList>
    </citation>
    <scope>NUCLEOTIDE SEQUENCE [LARGE SCALE GENOMIC DNA]</scope>
    <source>
        <strain evidence="8 9">KC13</strain>
    </source>
</reference>
<dbReference type="EMBL" id="JAALAA010000002">
    <property type="protein sequence ID" value="NGN91809.1"/>
    <property type="molecule type" value="Genomic_DNA"/>
</dbReference>
<sequence>MRFALTEEQTDLVATVHTLIAKRAASMDLRAAIATPEGYDTTLWQTLAEQIGVTALAVPEAYGGVGCSYIEAHLVLEELGATLTPSPFVGTLLATQVLAAAGTPAAGELLERIAGGATAAVVVPGSDVVIDAVGAEILLVFRGDQVHAAEPVTITPVPALDPTWRFGTVTVGDGEAVGTVDPAYVTTVGATMMTALQAGAAREALERAVAYLKERHQFGRPLGSFQALKHRCADLLVQVETARTMSWAAAWELTQEAPDVRLIRAAKTWCSDAFSQVAAEMIQLHGGVAITWEHDAHLYFKRAHATAQLFRGDT</sequence>
<dbReference type="PANTHER" id="PTHR43884">
    <property type="entry name" value="ACYL-COA DEHYDROGENASE"/>
    <property type="match status" value="1"/>
</dbReference>
<dbReference type="Proteomes" id="UP000483261">
    <property type="component" value="Unassembled WGS sequence"/>
</dbReference>
<comment type="caution">
    <text evidence="8">The sequence shown here is derived from an EMBL/GenBank/DDBJ whole genome shotgun (WGS) entry which is preliminary data.</text>
</comment>
<dbReference type="RefSeq" id="WP_165109564.1">
    <property type="nucleotide sequence ID" value="NZ_JAALAA010000002.1"/>
</dbReference>
<dbReference type="GO" id="GO:0050660">
    <property type="term" value="F:flavin adenine dinucleotide binding"/>
    <property type="evidence" value="ECO:0007669"/>
    <property type="project" value="InterPro"/>
</dbReference>
<comment type="similarity">
    <text evidence="2">Belongs to the acyl-CoA dehydrogenase family.</text>
</comment>
<dbReference type="GO" id="GO:0003995">
    <property type="term" value="F:acyl-CoA dehydrogenase activity"/>
    <property type="evidence" value="ECO:0007669"/>
    <property type="project" value="TreeGrafter"/>
</dbReference>
<dbReference type="Gene3D" id="1.10.540.10">
    <property type="entry name" value="Acyl-CoA dehydrogenase/oxidase, N-terminal domain"/>
    <property type="match status" value="1"/>
</dbReference>
<dbReference type="PANTHER" id="PTHR43884:SF20">
    <property type="entry name" value="ACYL-COA DEHYDROGENASE FADE28"/>
    <property type="match status" value="1"/>
</dbReference>
<feature type="domain" description="Acyl-CoA dehydrogenase/oxidase N-terminal" evidence="7">
    <location>
        <begin position="6"/>
        <end position="106"/>
    </location>
</feature>
<feature type="domain" description="Acyl-CoA dehydrogenase/oxidase C-terminal" evidence="6">
    <location>
        <begin position="188"/>
        <end position="306"/>
    </location>
</feature>
<evidence type="ECO:0000313" key="9">
    <source>
        <dbReference type="Proteomes" id="UP000483261"/>
    </source>
</evidence>
<dbReference type="AlphaFoldDB" id="A0A6M1R249"/>
<keyword evidence="5" id="KW-0560">Oxidoreductase</keyword>